<keyword evidence="3" id="KW-0614">Plasmid</keyword>
<dbReference type="KEGG" id="cpe:PCP43"/>
<feature type="coiled-coil region" evidence="1">
    <location>
        <begin position="204"/>
        <end position="302"/>
    </location>
</feature>
<dbReference type="HOGENOM" id="CLU_1029348_0_0_9"/>
<proteinExistence type="predicted"/>
<dbReference type="Proteomes" id="UP000000818">
    <property type="component" value="Plasmid pCP13"/>
</dbReference>
<evidence type="ECO:0000313" key="4">
    <source>
        <dbReference type="Proteomes" id="UP000000818"/>
    </source>
</evidence>
<evidence type="ECO:0000256" key="2">
    <source>
        <dbReference type="SAM" id="Phobius"/>
    </source>
</evidence>
<name>Q93MA4_CLOPE</name>
<keyword evidence="1" id="KW-0175">Coiled coil</keyword>
<protein>
    <submittedName>
        <fullName evidence="3">Uncharacterized protein</fullName>
    </submittedName>
</protein>
<keyword evidence="2" id="KW-0472">Membrane</keyword>
<evidence type="ECO:0000313" key="3">
    <source>
        <dbReference type="EMBL" id="BAB62481.1"/>
    </source>
</evidence>
<organism evidence="3 4">
    <name type="scientific">Clostridium perfringens (strain 13 / Type A)</name>
    <dbReference type="NCBI Taxonomy" id="195102"/>
    <lineage>
        <taxon>Bacteria</taxon>
        <taxon>Bacillati</taxon>
        <taxon>Bacillota</taxon>
        <taxon>Clostridia</taxon>
        <taxon>Eubacteriales</taxon>
        <taxon>Clostridiaceae</taxon>
        <taxon>Clostridium</taxon>
    </lineage>
</organism>
<gene>
    <name evidence="3" type="ordered locus">PCP43</name>
</gene>
<accession>Q93MA4</accession>
<evidence type="ECO:0000256" key="1">
    <source>
        <dbReference type="SAM" id="Coils"/>
    </source>
</evidence>
<dbReference type="AlphaFoldDB" id="Q93MA4"/>
<reference evidence="3 4" key="1">
    <citation type="journal article" date="2002" name="Proc. Natl. Acad. Sci. U.S.A.">
        <title>Complete genome sequence of Clostridium perfringens, an anaerobic flesh-eater.</title>
        <authorList>
            <person name="Shimizu T."/>
            <person name="Ohtani K."/>
            <person name="Hirakawa H."/>
            <person name="Ohshima K."/>
            <person name="Yamashita A."/>
            <person name="Shiba T."/>
            <person name="Ogasawara N."/>
            <person name="Hattori M."/>
            <person name="Kuhara S."/>
            <person name="Hayashi H."/>
        </authorList>
    </citation>
    <scope>NUCLEOTIDE SEQUENCE [LARGE SCALE GENOMIC DNA]</scope>
    <source>
        <strain evidence="4">13 / Type A</strain>
        <plasmid evidence="3 4">pCP13</plasmid>
    </source>
</reference>
<sequence>MIFKSFINFIKLFFPINMKGAIGMDRESLQLKVDDLKYKFQKNGAITYYLISGVIVIILIFFLSSNALFNREANLISSDLNKPFLVDSINVDVTNREYNPENHLIQFNLKIDNLDINTDSNLSVELREKNNPNEIIPTKLVKVSDQDYIIYATLPEKKWSAVSLTFINKNNKTNEIKKVKFYSDSRDISIDNNLKEQNKEGLTIELVNEEIEKVKKEIKDNDIKIENKNKEIDNANSKITSLEKDKEYQTETEIATTDSTITSLKGQVDSLNKDVEKIKKDNKELNDKIDKLNKKKEDLEKMVK</sequence>
<keyword evidence="2" id="KW-0812">Transmembrane</keyword>
<dbReference type="Gene3D" id="1.10.287.1490">
    <property type="match status" value="1"/>
</dbReference>
<keyword evidence="2" id="KW-1133">Transmembrane helix</keyword>
<geneLocation type="plasmid" evidence="3 4">
    <name>pCP13</name>
</geneLocation>
<feature type="transmembrane region" description="Helical" evidence="2">
    <location>
        <begin position="46"/>
        <end position="69"/>
    </location>
</feature>
<dbReference type="EMBL" id="AP003515">
    <property type="protein sequence ID" value="BAB62481.1"/>
    <property type="molecule type" value="Genomic_DNA"/>
</dbReference>